<dbReference type="Proteomes" id="UP000245884">
    <property type="component" value="Unassembled WGS sequence"/>
</dbReference>
<dbReference type="OrthoDB" id="10678988at2759"/>
<accession>A0A316UIJ8</accession>
<feature type="region of interest" description="Disordered" evidence="1">
    <location>
        <begin position="87"/>
        <end position="107"/>
    </location>
</feature>
<sequence length="402" mass="43804">MSHPLFTLPANAYGWAPAPQTIDTKSGLPPLPVPTTPLSPAPTYEQTVNPIGSSQQQTVLAQLTPAQQTAVAALLLQQQHLSASAAGAEQQRASLNHHHHQQQQQIIQQQQALQQQALQQQALQQQAAAATATRCAQPLPALDDGLYTVEAIVASYSRCMTCDISSDMPSPCPKALSDAGLHPATWARVITQTRQMKSKSDTNKVLLHVFGGLAFGLLFNVMVAKHWVGNKPLRRQLATFHERENATLGAAGTPVRFVWSGGTLKAYFNPQPLFVQALLLAAARKLVRCGGTRKAVILAESQDRVALSASQRPQPLAFARDSGLHCFVKSACGHGSYRKGFENSFEKLAHDRTLLAYAVLIEPNLGRRRAHNPRCIPRDICLCLPVNMRLSDWAPVRSQRAE</sequence>
<dbReference type="AlphaFoldDB" id="A0A316UIJ8"/>
<dbReference type="EMBL" id="KZ819678">
    <property type="protein sequence ID" value="PWN25040.1"/>
    <property type="molecule type" value="Genomic_DNA"/>
</dbReference>
<evidence type="ECO:0000256" key="1">
    <source>
        <dbReference type="SAM" id="MobiDB-lite"/>
    </source>
</evidence>
<name>A0A316UIJ8_9BASI</name>
<keyword evidence="3" id="KW-1185">Reference proteome</keyword>
<organism evidence="2 3">
    <name type="scientific">Jaminaea rosea</name>
    <dbReference type="NCBI Taxonomy" id="1569628"/>
    <lineage>
        <taxon>Eukaryota</taxon>
        <taxon>Fungi</taxon>
        <taxon>Dikarya</taxon>
        <taxon>Basidiomycota</taxon>
        <taxon>Ustilaginomycotina</taxon>
        <taxon>Exobasidiomycetes</taxon>
        <taxon>Microstromatales</taxon>
        <taxon>Microstromatales incertae sedis</taxon>
        <taxon>Jaminaea</taxon>
    </lineage>
</organism>
<protein>
    <submittedName>
        <fullName evidence="2">Uncharacterized protein</fullName>
    </submittedName>
</protein>
<reference evidence="2 3" key="1">
    <citation type="journal article" date="2018" name="Mol. Biol. Evol.">
        <title>Broad Genomic Sampling Reveals a Smut Pathogenic Ancestry of the Fungal Clade Ustilaginomycotina.</title>
        <authorList>
            <person name="Kijpornyongpan T."/>
            <person name="Mondo S.J."/>
            <person name="Barry K."/>
            <person name="Sandor L."/>
            <person name="Lee J."/>
            <person name="Lipzen A."/>
            <person name="Pangilinan J."/>
            <person name="LaButti K."/>
            <person name="Hainaut M."/>
            <person name="Henrissat B."/>
            <person name="Grigoriev I.V."/>
            <person name="Spatafora J.W."/>
            <person name="Aime M.C."/>
        </authorList>
    </citation>
    <scope>NUCLEOTIDE SEQUENCE [LARGE SCALE GENOMIC DNA]</scope>
    <source>
        <strain evidence="2 3">MCA 5214</strain>
    </source>
</reference>
<evidence type="ECO:0000313" key="2">
    <source>
        <dbReference type="EMBL" id="PWN25040.1"/>
    </source>
</evidence>
<gene>
    <name evidence="2" type="ORF">BDZ90DRAFT_228669</name>
</gene>
<dbReference type="RefSeq" id="XP_025359652.1">
    <property type="nucleotide sequence ID" value="XM_025504828.1"/>
</dbReference>
<evidence type="ECO:0000313" key="3">
    <source>
        <dbReference type="Proteomes" id="UP000245884"/>
    </source>
</evidence>
<dbReference type="GeneID" id="37026651"/>
<proteinExistence type="predicted"/>